<organism evidence="8 9">
    <name type="scientific">Anaerocellum danielii</name>
    <dbReference type="NCBI Taxonomy" id="1387557"/>
    <lineage>
        <taxon>Bacteria</taxon>
        <taxon>Bacillati</taxon>
        <taxon>Bacillota</taxon>
        <taxon>Bacillota incertae sedis</taxon>
        <taxon>Caldicellulosiruptorales</taxon>
        <taxon>Caldicellulosiruptoraceae</taxon>
        <taxon>Anaerocellum</taxon>
    </lineage>
</organism>
<dbReference type="Pfam" id="PF07927">
    <property type="entry name" value="HicA_toxin"/>
    <property type="match status" value="1"/>
</dbReference>
<dbReference type="SUPFAM" id="SSF54786">
    <property type="entry name" value="YcfA/nrd intein domain"/>
    <property type="match status" value="1"/>
</dbReference>
<keyword evidence="3" id="KW-0540">Nuclease</keyword>
<evidence type="ECO:0000256" key="7">
    <source>
        <dbReference type="ARBA" id="ARBA00023016"/>
    </source>
</evidence>
<proteinExistence type="inferred from homology"/>
<accession>A0ABZ0U1B7</accession>
<gene>
    <name evidence="8" type="ORF">SOJ16_000722</name>
</gene>
<evidence type="ECO:0000256" key="3">
    <source>
        <dbReference type="ARBA" id="ARBA00022722"/>
    </source>
</evidence>
<evidence type="ECO:0000256" key="5">
    <source>
        <dbReference type="ARBA" id="ARBA00022801"/>
    </source>
</evidence>
<dbReference type="Gene3D" id="3.30.920.30">
    <property type="entry name" value="Hypothetical protein"/>
    <property type="match status" value="1"/>
</dbReference>
<evidence type="ECO:0000256" key="4">
    <source>
        <dbReference type="ARBA" id="ARBA00022759"/>
    </source>
</evidence>
<dbReference type="RefSeq" id="WP_045174231.1">
    <property type="nucleotide sequence ID" value="NZ_CP139957.1"/>
</dbReference>
<keyword evidence="9" id="KW-1185">Reference proteome</keyword>
<evidence type="ECO:0000256" key="1">
    <source>
        <dbReference type="ARBA" id="ARBA00006620"/>
    </source>
</evidence>
<evidence type="ECO:0000256" key="6">
    <source>
        <dbReference type="ARBA" id="ARBA00022884"/>
    </source>
</evidence>
<comment type="similarity">
    <text evidence="1">Belongs to the HicA mRNA interferase family.</text>
</comment>
<evidence type="ECO:0000256" key="2">
    <source>
        <dbReference type="ARBA" id="ARBA00022649"/>
    </source>
</evidence>
<protein>
    <submittedName>
        <fullName evidence="8">Type II toxin-antitoxin system HicA family toxin</fullName>
    </submittedName>
</protein>
<dbReference type="InterPro" id="IPR012933">
    <property type="entry name" value="HicA_mRNA_interferase"/>
</dbReference>
<sequence length="59" mass="6922">MSSKYPLLKPQEIIKALKKVGFREVTQKCSHLKLKRENPTRIVIILMHKSVKFFKLAVQ</sequence>
<keyword evidence="7" id="KW-0346">Stress response</keyword>
<dbReference type="EMBL" id="CP139957">
    <property type="protein sequence ID" value="WPX09506.1"/>
    <property type="molecule type" value="Genomic_DNA"/>
</dbReference>
<keyword evidence="5" id="KW-0378">Hydrolase</keyword>
<name>A0ABZ0U1B7_9FIRM</name>
<dbReference type="InterPro" id="IPR038570">
    <property type="entry name" value="HicA_sf"/>
</dbReference>
<reference evidence="8 9" key="1">
    <citation type="submission" date="2023-12" db="EMBL/GenBank/DDBJ databases">
        <authorList>
            <person name="Manesh M.J.H."/>
            <person name="Bing R.G."/>
            <person name="Willard D.J."/>
            <person name="Kelly R.M."/>
        </authorList>
    </citation>
    <scope>NUCLEOTIDE SEQUENCE [LARGE SCALE GENOMIC DNA]</scope>
    <source>
        <strain evidence="8 9">DSM 8977</strain>
    </source>
</reference>
<dbReference type="Proteomes" id="UP001322744">
    <property type="component" value="Chromosome"/>
</dbReference>
<evidence type="ECO:0000313" key="9">
    <source>
        <dbReference type="Proteomes" id="UP001322744"/>
    </source>
</evidence>
<keyword evidence="2" id="KW-1277">Toxin-antitoxin system</keyword>
<keyword evidence="6" id="KW-0694">RNA-binding</keyword>
<evidence type="ECO:0000313" key="8">
    <source>
        <dbReference type="EMBL" id="WPX09506.1"/>
    </source>
</evidence>
<keyword evidence="4" id="KW-0255">Endonuclease</keyword>